<feature type="compositionally biased region" description="Basic and acidic residues" evidence="1">
    <location>
        <begin position="428"/>
        <end position="440"/>
    </location>
</feature>
<proteinExistence type="predicted"/>
<comment type="caution">
    <text evidence="2">The sequence shown here is derived from an EMBL/GenBank/DDBJ whole genome shotgun (WGS) entry which is preliminary data.</text>
</comment>
<reference evidence="2" key="1">
    <citation type="journal article" date="2023" name="Plant Biotechnol. J.">
        <title>Chromosome-level wild Hevea brasiliensis genome provides new tools for genomic-assisted breeding and valuable loci to elevate rubber yield.</title>
        <authorList>
            <person name="Cheng H."/>
            <person name="Song X."/>
            <person name="Hu Y."/>
            <person name="Wu T."/>
            <person name="Yang Q."/>
            <person name="An Z."/>
            <person name="Feng S."/>
            <person name="Deng Z."/>
            <person name="Wu W."/>
            <person name="Zeng X."/>
            <person name="Tu M."/>
            <person name="Wang X."/>
            <person name="Huang H."/>
        </authorList>
    </citation>
    <scope>NUCLEOTIDE SEQUENCE</scope>
    <source>
        <strain evidence="2">MT/VB/25A 57/8</strain>
    </source>
</reference>
<feature type="region of interest" description="Disordered" evidence="1">
    <location>
        <begin position="410"/>
        <end position="440"/>
    </location>
</feature>
<sequence length="440" mass="49025">MDGEIKSTDLRDASFSFLTAAQQNYVVKLTGSAQFPRPEIISTQETSTLINLEGTEPEEGEIGVFGAEKYFNMKLEEESAGSINADAGKFAHKTIENRVDHHLLKPKGRLGTPSVSSESSWNSQTTLLTNSRRNLSHSRRKKANERWFFPGFSCSGSCSDDKSVYIDRSIPRSGLQVAGDPIMLEGRKNSYSGLLMKDEFRCPSFERTRIGSNREDYLVLPTVNSGVQSMSVKREKQKILEEDLRESLDVFGSHKVKKEDIASNLERKLSVLTWDAIPFRKAQNLPTTSASSQMCEEAESDASSDLFEIENLSCSTQPMFRKQTSDGMSGCMTPPSRYEPSETSIEWSVVTASAADFYAVPHYDEKKPAESCTKSSGLASRPRSRLPNSLLGCRSEKAVQVAESAYKRNEKAKLQLHQHTSMPVMRKLSTDSKVKDFGFP</sequence>
<protein>
    <recommendedName>
        <fullName evidence="4">Protein PHYTOCHROME KINASE SUBSTRATE 1-like</fullName>
    </recommendedName>
</protein>
<dbReference type="Proteomes" id="UP001174677">
    <property type="component" value="Chromosome 13"/>
</dbReference>
<feature type="region of interest" description="Disordered" evidence="1">
    <location>
        <begin position="104"/>
        <end position="136"/>
    </location>
</feature>
<dbReference type="PANTHER" id="PTHR33781:SF3">
    <property type="entry name" value="PROTEIN PHYTOCHROME KINASE SUBSTRATE 3"/>
    <property type="match status" value="1"/>
</dbReference>
<gene>
    <name evidence="2" type="ORF">P3X46_023269</name>
</gene>
<name>A0ABQ9LAF8_HEVBR</name>
<accession>A0ABQ9LAF8</accession>
<evidence type="ECO:0000256" key="1">
    <source>
        <dbReference type="SAM" id="MobiDB-lite"/>
    </source>
</evidence>
<feature type="compositionally biased region" description="Polar residues" evidence="1">
    <location>
        <begin position="113"/>
        <end position="133"/>
    </location>
</feature>
<evidence type="ECO:0000313" key="3">
    <source>
        <dbReference type="Proteomes" id="UP001174677"/>
    </source>
</evidence>
<dbReference type="EMBL" id="JARPOI010000013">
    <property type="protein sequence ID" value="KAJ9163620.1"/>
    <property type="molecule type" value="Genomic_DNA"/>
</dbReference>
<keyword evidence="3" id="KW-1185">Reference proteome</keyword>
<evidence type="ECO:0000313" key="2">
    <source>
        <dbReference type="EMBL" id="KAJ9163620.1"/>
    </source>
</evidence>
<organism evidence="2 3">
    <name type="scientific">Hevea brasiliensis</name>
    <name type="common">Para rubber tree</name>
    <name type="synonym">Siphonia brasiliensis</name>
    <dbReference type="NCBI Taxonomy" id="3981"/>
    <lineage>
        <taxon>Eukaryota</taxon>
        <taxon>Viridiplantae</taxon>
        <taxon>Streptophyta</taxon>
        <taxon>Embryophyta</taxon>
        <taxon>Tracheophyta</taxon>
        <taxon>Spermatophyta</taxon>
        <taxon>Magnoliopsida</taxon>
        <taxon>eudicotyledons</taxon>
        <taxon>Gunneridae</taxon>
        <taxon>Pentapetalae</taxon>
        <taxon>rosids</taxon>
        <taxon>fabids</taxon>
        <taxon>Malpighiales</taxon>
        <taxon>Euphorbiaceae</taxon>
        <taxon>Crotonoideae</taxon>
        <taxon>Micrandreae</taxon>
        <taxon>Hevea</taxon>
    </lineage>
</organism>
<dbReference type="InterPro" id="IPR039615">
    <property type="entry name" value="PKS"/>
</dbReference>
<feature type="region of interest" description="Disordered" evidence="1">
    <location>
        <begin position="367"/>
        <end position="389"/>
    </location>
</feature>
<dbReference type="PANTHER" id="PTHR33781">
    <property type="entry name" value="PROTEIN PHYTOCHROME KINASE SUBSTRATE 1-RELATED"/>
    <property type="match status" value="1"/>
</dbReference>
<evidence type="ECO:0008006" key="4">
    <source>
        <dbReference type="Google" id="ProtNLM"/>
    </source>
</evidence>